<evidence type="ECO:0000313" key="2">
    <source>
        <dbReference type="EMBL" id="TGY44534.1"/>
    </source>
</evidence>
<feature type="domain" description="Polymerase beta nucleotidyltransferase" evidence="1">
    <location>
        <begin position="14"/>
        <end position="108"/>
    </location>
</feature>
<sequence>MAKSVAEYQNSYLEITEILKKNPNVISIFVFGSMVSGDLWEGSNIDLFVIYKDGFNKIRDIYSEVLDIPVHIKFLSKDSFKNYLKSAGKRDLIKNYLMSSKLIYSIDNEINELNQQVLYMIDKDKGRWNLTYLGNFYKEAQICKKYLSKGSRYTAHELLIRALNNFSMLYLSINGYTVTKDSLNMACNLNDELNIRVQNLLYKEVTEDSIKALLNYMEDYLEFNIIKAAKEMIDFIKKENKYLSAFEIDNNSYFENFKIKTEEILKVLHNNNILVKEKREFRDEKGILLSMENVYRYKN</sequence>
<dbReference type="GO" id="GO:0016740">
    <property type="term" value="F:transferase activity"/>
    <property type="evidence" value="ECO:0007669"/>
    <property type="project" value="UniProtKB-KW"/>
</dbReference>
<dbReference type="InterPro" id="IPR041633">
    <property type="entry name" value="Polbeta"/>
</dbReference>
<evidence type="ECO:0000259" key="1">
    <source>
        <dbReference type="Pfam" id="PF18765"/>
    </source>
</evidence>
<accession>A0A4S2DTH2</accession>
<dbReference type="Gene3D" id="3.30.460.10">
    <property type="entry name" value="Beta Polymerase, domain 2"/>
    <property type="match status" value="1"/>
</dbReference>
<dbReference type="Proteomes" id="UP000306888">
    <property type="component" value="Unassembled WGS sequence"/>
</dbReference>
<gene>
    <name evidence="2" type="ORF">E5347_06880</name>
</gene>
<keyword evidence="2" id="KW-0808">Transferase</keyword>
<dbReference type="OrthoDB" id="2539715at2"/>
<dbReference type="Pfam" id="PF18765">
    <property type="entry name" value="Polbeta"/>
    <property type="match status" value="1"/>
</dbReference>
<proteinExistence type="predicted"/>
<dbReference type="SUPFAM" id="SSF81301">
    <property type="entry name" value="Nucleotidyltransferase"/>
    <property type="match status" value="1"/>
</dbReference>
<dbReference type="InterPro" id="IPR043519">
    <property type="entry name" value="NT_sf"/>
</dbReference>
<dbReference type="EMBL" id="SRYR01000001">
    <property type="protein sequence ID" value="TGY44534.1"/>
    <property type="molecule type" value="Genomic_DNA"/>
</dbReference>
<evidence type="ECO:0000313" key="3">
    <source>
        <dbReference type="Proteomes" id="UP000306888"/>
    </source>
</evidence>
<protein>
    <submittedName>
        <fullName evidence="2">Nucleotidyltransferase domain-containing protein</fullName>
    </submittedName>
</protein>
<dbReference type="AlphaFoldDB" id="A0A4S2DTH2"/>
<reference evidence="2 3" key="1">
    <citation type="submission" date="2019-04" db="EMBL/GenBank/DDBJ databases">
        <title>Microbes associate with the intestines of laboratory mice.</title>
        <authorList>
            <person name="Navarre W."/>
            <person name="Wong E."/>
            <person name="Huang K."/>
            <person name="Tropini C."/>
            <person name="Ng K."/>
            <person name="Yu B."/>
        </authorList>
    </citation>
    <scope>NUCLEOTIDE SEQUENCE [LARGE SCALE GENOMIC DNA]</scope>
    <source>
        <strain evidence="2 3">NM50_B9-20</strain>
    </source>
</reference>
<name>A0A4S2DTH2_9CLOT</name>
<dbReference type="RefSeq" id="WP_136005778.1">
    <property type="nucleotide sequence ID" value="NZ_SRYR01000001.1"/>
</dbReference>
<keyword evidence="3" id="KW-1185">Reference proteome</keyword>
<dbReference type="CDD" id="cd05403">
    <property type="entry name" value="NT_KNTase_like"/>
    <property type="match status" value="1"/>
</dbReference>
<organism evidence="2 3">
    <name type="scientific">Clostridium sartagoforme</name>
    <dbReference type="NCBI Taxonomy" id="84031"/>
    <lineage>
        <taxon>Bacteria</taxon>
        <taxon>Bacillati</taxon>
        <taxon>Bacillota</taxon>
        <taxon>Clostridia</taxon>
        <taxon>Eubacteriales</taxon>
        <taxon>Clostridiaceae</taxon>
        <taxon>Clostridium</taxon>
    </lineage>
</organism>
<comment type="caution">
    <text evidence="2">The sequence shown here is derived from an EMBL/GenBank/DDBJ whole genome shotgun (WGS) entry which is preliminary data.</text>
</comment>